<sequence>MSTNSKQASENLEQKEVITDASIDQVRNLLFGAEVNELNNKREQLDKTLSDKINTLEQAFEKQLKILSSEFNHKLDDVNKHHEEHTKESSQHFKQLEHQLDELAQIQAKNHQQMEDMLNMEVADLSKQMNDQFDQLEILVQQQLDSLKEQKMNRNQLADLLMSMAQSVKQE</sequence>
<evidence type="ECO:0000313" key="1">
    <source>
        <dbReference type="EMBL" id="WEJ62599.1"/>
    </source>
</evidence>
<accession>A0ABY8C9J3</accession>
<dbReference type="EMBL" id="CP102381">
    <property type="protein sequence ID" value="WEJ62599.1"/>
    <property type="molecule type" value="Genomic_DNA"/>
</dbReference>
<name>A0ABY8C9J3_9GAMM</name>
<protein>
    <submittedName>
        <fullName evidence="1">Uncharacterized protein</fullName>
    </submittedName>
</protein>
<proteinExistence type="predicted"/>
<evidence type="ECO:0000313" key="2">
    <source>
        <dbReference type="Proteomes" id="UP001222275"/>
    </source>
</evidence>
<keyword evidence="2" id="KW-1185">Reference proteome</keyword>
<dbReference type="RefSeq" id="WP_275594857.1">
    <property type="nucleotide sequence ID" value="NZ_CP102381.1"/>
</dbReference>
<gene>
    <name evidence="1" type="ORF">NR989_11380</name>
</gene>
<dbReference type="Proteomes" id="UP001222275">
    <property type="component" value="Chromosome"/>
</dbReference>
<reference evidence="1 2" key="1">
    <citation type="submission" date="2022-06" db="EMBL/GenBank/DDBJ databases">
        <title>Thiomicrohabdus sp. nov, an obligately chemolithoautotrophic, sulfur-oxidizing bacterium isolated from beach of Guanyin Mountain. Amoy.</title>
        <authorList>
            <person name="Zhu H."/>
        </authorList>
    </citation>
    <scope>NUCLEOTIDE SEQUENCE [LARGE SCALE GENOMIC DNA]</scope>
    <source>
        <strain evidence="1 2">XGS-01</strain>
    </source>
</reference>
<organism evidence="1 2">
    <name type="scientific">Thiomicrorhabdus lithotrophica</name>
    <dbReference type="NCBI Taxonomy" id="2949997"/>
    <lineage>
        <taxon>Bacteria</taxon>
        <taxon>Pseudomonadati</taxon>
        <taxon>Pseudomonadota</taxon>
        <taxon>Gammaproteobacteria</taxon>
        <taxon>Thiotrichales</taxon>
        <taxon>Piscirickettsiaceae</taxon>
        <taxon>Thiomicrorhabdus</taxon>
    </lineage>
</organism>